<keyword evidence="3" id="KW-1185">Reference proteome</keyword>
<evidence type="ECO:0000313" key="2">
    <source>
        <dbReference type="EMBL" id="KAK2067062.1"/>
    </source>
</evidence>
<dbReference type="EMBL" id="JAQQPM010000001">
    <property type="protein sequence ID" value="KAK2067062.1"/>
    <property type="molecule type" value="Genomic_DNA"/>
</dbReference>
<evidence type="ECO:0000259" key="1">
    <source>
        <dbReference type="Pfam" id="PF24494"/>
    </source>
</evidence>
<protein>
    <recommendedName>
        <fullName evidence="1">DUF7587 domain-containing protein</fullName>
    </recommendedName>
</protein>
<feature type="domain" description="DUF7587" evidence="1">
    <location>
        <begin position="10"/>
        <end position="104"/>
    </location>
</feature>
<sequence>MNGLYSPGSLPRFLYRVQDDQSYTHFDDELGFWSQASYHTRYDHWINAEKLNRHLDWNARPEEPSPFISVFDNEDEARERALTHLAHGRTGVFIARICTNTVWRDTITTNSVTLPVWRRWADDDGMLLIPPASVCRLPGIRGPCTSKSECRVLTIPPGPLPHPDPHHASVRLRQVIRDHPNAEFQAFELLRHARSYLCPPTPPPPAHVAIKNEYDVLGPGPAPAVDDEDRKPVLFNEEFDRLAASQGWDRGSRQYAREWTNQLGEVVWRHYFLDDDDDEEAALDGGVDIVHVAIKREPGTEAAPHRASTSMVRKLRGFQRLCREVGVGCPLSIPACKAALGRALVNIVDLVDAKRARHPVVVWADFADFRDYTLTCPGKRINPREVARDEVLRCFLQRLKGGGRGRPTTAPDADPAALLRCARPRSGGALLHRVTHGRVGARKKEDRSGRMVLKRKRKEARVQTRLAELYHQSA</sequence>
<dbReference type="Proteomes" id="UP001217918">
    <property type="component" value="Unassembled WGS sequence"/>
</dbReference>
<dbReference type="PANTHER" id="PTHR38846">
    <property type="entry name" value="C3H1-TYPE DOMAIN-CONTAINING PROTEIN"/>
    <property type="match status" value="1"/>
</dbReference>
<reference evidence="2" key="1">
    <citation type="journal article" date="2023" name="Mol. Plant Microbe Interact.">
        <title>Elucidating the Obligate Nature and Biological Capacity of an Invasive Fungal Corn Pathogen.</title>
        <authorList>
            <person name="MacCready J.S."/>
            <person name="Roggenkamp E.M."/>
            <person name="Gdanetz K."/>
            <person name="Chilvers M.I."/>
        </authorList>
    </citation>
    <scope>NUCLEOTIDE SEQUENCE</scope>
    <source>
        <strain evidence="2">PM02</strain>
    </source>
</reference>
<proteinExistence type="predicted"/>
<name>A0AAD9HYH2_9PEZI</name>
<evidence type="ECO:0000313" key="3">
    <source>
        <dbReference type="Proteomes" id="UP001217918"/>
    </source>
</evidence>
<dbReference type="PANTHER" id="PTHR38846:SF1">
    <property type="entry name" value="C3H1-TYPE DOMAIN-CONTAINING PROTEIN"/>
    <property type="match status" value="1"/>
</dbReference>
<dbReference type="AlphaFoldDB" id="A0AAD9HYH2"/>
<gene>
    <name evidence="2" type="ORF">P8C59_000828</name>
</gene>
<dbReference type="InterPro" id="IPR056009">
    <property type="entry name" value="DUF7587"/>
</dbReference>
<dbReference type="Pfam" id="PF24494">
    <property type="entry name" value="DUF7587"/>
    <property type="match status" value="1"/>
</dbReference>
<accession>A0AAD9HYH2</accession>
<organism evidence="2 3">
    <name type="scientific">Phyllachora maydis</name>
    <dbReference type="NCBI Taxonomy" id="1825666"/>
    <lineage>
        <taxon>Eukaryota</taxon>
        <taxon>Fungi</taxon>
        <taxon>Dikarya</taxon>
        <taxon>Ascomycota</taxon>
        <taxon>Pezizomycotina</taxon>
        <taxon>Sordariomycetes</taxon>
        <taxon>Sordariomycetidae</taxon>
        <taxon>Phyllachorales</taxon>
        <taxon>Phyllachoraceae</taxon>
        <taxon>Phyllachora</taxon>
    </lineage>
</organism>
<comment type="caution">
    <text evidence="2">The sequence shown here is derived from an EMBL/GenBank/DDBJ whole genome shotgun (WGS) entry which is preliminary data.</text>
</comment>